<dbReference type="AlphaFoldDB" id="A0A835ERK5"/>
<dbReference type="PANTHER" id="PTHR47853:SF1">
    <property type="entry name" value="EXPRESSED PROTEIN"/>
    <property type="match status" value="1"/>
</dbReference>
<dbReference type="EMBL" id="JACEFO010001795">
    <property type="protein sequence ID" value="KAF8702031.1"/>
    <property type="molecule type" value="Genomic_DNA"/>
</dbReference>
<evidence type="ECO:0000313" key="2">
    <source>
        <dbReference type="Proteomes" id="UP000636709"/>
    </source>
</evidence>
<gene>
    <name evidence="1" type="ORF">HU200_033372</name>
</gene>
<accession>A0A835ERK5</accession>
<organism evidence="1 2">
    <name type="scientific">Digitaria exilis</name>
    <dbReference type="NCBI Taxonomy" id="1010633"/>
    <lineage>
        <taxon>Eukaryota</taxon>
        <taxon>Viridiplantae</taxon>
        <taxon>Streptophyta</taxon>
        <taxon>Embryophyta</taxon>
        <taxon>Tracheophyta</taxon>
        <taxon>Spermatophyta</taxon>
        <taxon>Magnoliopsida</taxon>
        <taxon>Liliopsida</taxon>
        <taxon>Poales</taxon>
        <taxon>Poaceae</taxon>
        <taxon>PACMAD clade</taxon>
        <taxon>Panicoideae</taxon>
        <taxon>Panicodae</taxon>
        <taxon>Paniceae</taxon>
        <taxon>Anthephorinae</taxon>
        <taxon>Digitaria</taxon>
    </lineage>
</organism>
<evidence type="ECO:0000313" key="1">
    <source>
        <dbReference type="EMBL" id="KAF8702031.1"/>
    </source>
</evidence>
<keyword evidence="2" id="KW-1185">Reference proteome</keyword>
<dbReference type="PANTHER" id="PTHR47853">
    <property type="entry name" value="EXPRESSED PROTEIN"/>
    <property type="match status" value="1"/>
</dbReference>
<reference evidence="1" key="1">
    <citation type="submission" date="2020-07" db="EMBL/GenBank/DDBJ databases">
        <title>Genome sequence and genetic diversity analysis of an under-domesticated orphan crop, white fonio (Digitaria exilis).</title>
        <authorList>
            <person name="Bennetzen J.L."/>
            <person name="Chen S."/>
            <person name="Ma X."/>
            <person name="Wang X."/>
            <person name="Yssel A.E.J."/>
            <person name="Chaluvadi S.R."/>
            <person name="Johnson M."/>
            <person name="Gangashetty P."/>
            <person name="Hamidou F."/>
            <person name="Sanogo M.D."/>
            <person name="Zwaenepoel A."/>
            <person name="Wallace J."/>
            <person name="Van De Peer Y."/>
            <person name="Van Deynze A."/>
        </authorList>
    </citation>
    <scope>NUCLEOTIDE SEQUENCE</scope>
    <source>
        <tissue evidence="1">Leaves</tissue>
    </source>
</reference>
<sequence>MESAHGQRRSVYPVGEVAVAALSLLSIGLGFGGGEWTVAVNLPYWAGHPRSGCEVKGPMGLWAYCGRDQPNTNVKPAANMGAPAVVSAPPKKTPPVVVVSRVAEEGKKIEATKRKLHDHEHYQEAKHAKRRRTIQMIKPPRPPPATAPRIAHQSLRQETFEAGRGLKNFLSRFLKVIL</sequence>
<protein>
    <submittedName>
        <fullName evidence="1">Uncharacterized protein</fullName>
    </submittedName>
</protein>
<dbReference type="Proteomes" id="UP000636709">
    <property type="component" value="Unassembled WGS sequence"/>
</dbReference>
<comment type="caution">
    <text evidence="1">The sequence shown here is derived from an EMBL/GenBank/DDBJ whole genome shotgun (WGS) entry which is preliminary data.</text>
</comment>
<proteinExistence type="predicted"/>
<name>A0A835ERK5_9POAL</name>